<dbReference type="Pfam" id="PF18602">
    <property type="entry name" value="Rap1a"/>
    <property type="match status" value="1"/>
</dbReference>
<evidence type="ECO:0000259" key="1">
    <source>
        <dbReference type="Pfam" id="PF18602"/>
    </source>
</evidence>
<comment type="caution">
    <text evidence="2">The sequence shown here is derived from an EMBL/GenBank/DDBJ whole genome shotgun (WGS) entry which is preliminary data.</text>
</comment>
<feature type="domain" description="Rap1a immunity protein" evidence="1">
    <location>
        <begin position="15"/>
        <end position="90"/>
    </location>
</feature>
<keyword evidence="3" id="KW-1185">Reference proteome</keyword>
<protein>
    <recommendedName>
        <fullName evidence="1">Rap1a immunity protein domain-containing protein</fullName>
    </recommendedName>
</protein>
<dbReference type="AlphaFoldDB" id="A0A7W6NNG1"/>
<name>A0A7W6NNG1_9CAUL</name>
<reference evidence="2 3" key="1">
    <citation type="submission" date="2020-08" db="EMBL/GenBank/DDBJ databases">
        <title>Genomic Encyclopedia of Type Strains, Phase IV (KMG-IV): sequencing the most valuable type-strain genomes for metagenomic binning, comparative biology and taxonomic classification.</title>
        <authorList>
            <person name="Goeker M."/>
        </authorList>
    </citation>
    <scope>NUCLEOTIDE SEQUENCE [LARGE SCALE GENOMIC DNA]</scope>
    <source>
        <strain evidence="2 3">DSM 23960</strain>
    </source>
</reference>
<dbReference type="Proteomes" id="UP000529946">
    <property type="component" value="Unassembled WGS sequence"/>
</dbReference>
<gene>
    <name evidence="2" type="ORF">GGR12_000263</name>
</gene>
<dbReference type="RefSeq" id="WP_183202058.1">
    <property type="nucleotide sequence ID" value="NZ_BAAAER010000002.1"/>
</dbReference>
<evidence type="ECO:0000313" key="2">
    <source>
        <dbReference type="EMBL" id="MBB4081424.1"/>
    </source>
</evidence>
<organism evidence="2 3">
    <name type="scientific">Brevundimonas lenta</name>
    <dbReference type="NCBI Taxonomy" id="424796"/>
    <lineage>
        <taxon>Bacteria</taxon>
        <taxon>Pseudomonadati</taxon>
        <taxon>Pseudomonadota</taxon>
        <taxon>Alphaproteobacteria</taxon>
        <taxon>Caulobacterales</taxon>
        <taxon>Caulobacteraceae</taxon>
        <taxon>Brevundimonas</taxon>
    </lineage>
</organism>
<evidence type="ECO:0000313" key="3">
    <source>
        <dbReference type="Proteomes" id="UP000529946"/>
    </source>
</evidence>
<sequence length="99" mass="11017">MGQYQRATGEQKLLLDFYVSAVADGYQWANAAMANNGDVPLFCLPPRMALTDEQLTDILDRWLESLAGQTDEQDYLAMEVLLALKNTFPCAEEPFASVP</sequence>
<dbReference type="EMBL" id="JACIDM010000001">
    <property type="protein sequence ID" value="MBB4081424.1"/>
    <property type="molecule type" value="Genomic_DNA"/>
</dbReference>
<proteinExistence type="predicted"/>
<dbReference type="InterPro" id="IPR041238">
    <property type="entry name" value="Rap1a"/>
</dbReference>
<accession>A0A7W6NNG1</accession>